<dbReference type="Pfam" id="PF20419">
    <property type="entry name" value="DUF6701"/>
    <property type="match status" value="1"/>
</dbReference>
<dbReference type="InterPro" id="IPR046524">
    <property type="entry name" value="DUF6701"/>
</dbReference>
<gene>
    <name evidence="2" type="ORF">KAK11_17095</name>
</gene>
<evidence type="ECO:0000259" key="1">
    <source>
        <dbReference type="Pfam" id="PF20419"/>
    </source>
</evidence>
<dbReference type="RefSeq" id="WP_375140698.1">
    <property type="nucleotide sequence ID" value="NZ_JAGQDG010000007.1"/>
</dbReference>
<evidence type="ECO:0000313" key="3">
    <source>
        <dbReference type="Proteomes" id="UP000672097"/>
    </source>
</evidence>
<feature type="domain" description="DUF6701" evidence="1">
    <location>
        <begin position="148"/>
        <end position="412"/>
    </location>
</feature>
<protein>
    <recommendedName>
        <fullName evidence="1">DUF6701 domain-containing protein</fullName>
    </recommendedName>
</protein>
<reference evidence="2 3" key="1">
    <citation type="submission" date="2021-04" db="EMBL/GenBank/DDBJ databases">
        <title>The genome sequence of type strain Ideonella paludis KCTC 32238.</title>
        <authorList>
            <person name="Liu Y."/>
        </authorList>
    </citation>
    <scope>NUCLEOTIDE SEQUENCE [LARGE SCALE GENOMIC DNA]</scope>
    <source>
        <strain evidence="2 3">KCTC 32238</strain>
    </source>
</reference>
<name>A0ABS5E0U8_9BURK</name>
<feature type="non-terminal residue" evidence="2">
    <location>
        <position position="1"/>
    </location>
</feature>
<dbReference type="Proteomes" id="UP000672097">
    <property type="component" value="Unassembled WGS sequence"/>
</dbReference>
<comment type="caution">
    <text evidence="2">The sequence shown here is derived from an EMBL/GenBank/DDBJ whole genome shotgun (WGS) entry which is preliminary data.</text>
</comment>
<organism evidence="2 3">
    <name type="scientific">Ideonella paludis</name>
    <dbReference type="NCBI Taxonomy" id="1233411"/>
    <lineage>
        <taxon>Bacteria</taxon>
        <taxon>Pseudomonadati</taxon>
        <taxon>Pseudomonadota</taxon>
        <taxon>Betaproteobacteria</taxon>
        <taxon>Burkholderiales</taxon>
        <taxon>Sphaerotilaceae</taxon>
        <taxon>Ideonella</taxon>
    </lineage>
</organism>
<evidence type="ECO:0000313" key="2">
    <source>
        <dbReference type="EMBL" id="MBQ0937047.1"/>
    </source>
</evidence>
<sequence length="426" mass="42854">WVRSEPLGAGAQSGSFAGTVGLFNAGVADVSNASWSEVGRISPTVRLASGSYLGSSLTSAGNPIGVMGWTHCASESGGSANACVVPSGVTAAVFFGVSAYGVMRTGQTGSVPCSIAYFGDPAVGQSKACYYTALSGAGSVTTHIQVRPARLEVAAAAACGSFSYAGQPFGATVTAKNALNAVTQNYAGAVARSVNFSDSSGNANGSLSGSVPASSFSAGVATLANTVATAPVFSFSNKLTAPQTISLRATDTDGVNSSGYDGSQTLRSGRLQMSNAFGGDKSSLQIPLQLQYWSGKSWVKNSDDSCTVIPTASVVRAQTLNHNNSTATWSSAISSISLSGGSGFITLGAPSPSGTGTVDLSINLGSSSTGQSCLAANPASTGAGLPWLRSRQGNCASTFDRDPSARASFGVYTPEIQKSVHVRDVF</sequence>
<accession>A0ABS5E0U8</accession>
<dbReference type="EMBL" id="JAGQDG010000007">
    <property type="protein sequence ID" value="MBQ0937047.1"/>
    <property type="molecule type" value="Genomic_DNA"/>
</dbReference>
<keyword evidence="3" id="KW-1185">Reference proteome</keyword>
<proteinExistence type="predicted"/>